<name>A0A9W6LMC9_9FUSO</name>
<dbReference type="Pfam" id="PF00583">
    <property type="entry name" value="Acetyltransf_1"/>
    <property type="match status" value="1"/>
</dbReference>
<evidence type="ECO:0000313" key="2">
    <source>
        <dbReference type="EMBL" id="GLI56206.1"/>
    </source>
</evidence>
<keyword evidence="3" id="KW-1185">Reference proteome</keyword>
<dbReference type="Gene3D" id="3.40.630.30">
    <property type="match status" value="1"/>
</dbReference>
<feature type="domain" description="N-acetyltransferase" evidence="1">
    <location>
        <begin position="1"/>
        <end position="165"/>
    </location>
</feature>
<dbReference type="InterPro" id="IPR000182">
    <property type="entry name" value="GNAT_dom"/>
</dbReference>
<comment type="caution">
    <text evidence="2">The sequence shown here is derived from an EMBL/GenBank/DDBJ whole genome shotgun (WGS) entry which is preliminary data.</text>
</comment>
<dbReference type="InterPro" id="IPR016181">
    <property type="entry name" value="Acyl_CoA_acyltransferase"/>
</dbReference>
<dbReference type="EMBL" id="BSDY01000007">
    <property type="protein sequence ID" value="GLI56206.1"/>
    <property type="molecule type" value="Genomic_DNA"/>
</dbReference>
<dbReference type="AlphaFoldDB" id="A0A9W6LMC9"/>
<dbReference type="RefSeq" id="WP_281835188.1">
    <property type="nucleotide sequence ID" value="NZ_BSDY01000007.1"/>
</dbReference>
<gene>
    <name evidence="2" type="ORF">PM10SUCC1_17200</name>
</gene>
<evidence type="ECO:0000259" key="1">
    <source>
        <dbReference type="PROSITE" id="PS51186"/>
    </source>
</evidence>
<organism evidence="2 3">
    <name type="scientific">Propionigenium maris DSM 9537</name>
    <dbReference type="NCBI Taxonomy" id="1123000"/>
    <lineage>
        <taxon>Bacteria</taxon>
        <taxon>Fusobacteriati</taxon>
        <taxon>Fusobacteriota</taxon>
        <taxon>Fusobacteriia</taxon>
        <taxon>Fusobacteriales</taxon>
        <taxon>Fusobacteriaceae</taxon>
        <taxon>Propionigenium</taxon>
    </lineage>
</organism>
<dbReference type="PROSITE" id="PS51186">
    <property type="entry name" value="GNAT"/>
    <property type="match status" value="1"/>
</dbReference>
<dbReference type="GO" id="GO:0016747">
    <property type="term" value="F:acyltransferase activity, transferring groups other than amino-acyl groups"/>
    <property type="evidence" value="ECO:0007669"/>
    <property type="project" value="InterPro"/>
</dbReference>
<dbReference type="CDD" id="cd04301">
    <property type="entry name" value="NAT_SF"/>
    <property type="match status" value="1"/>
</dbReference>
<dbReference type="SUPFAM" id="SSF55729">
    <property type="entry name" value="Acyl-CoA N-acyltransferases (Nat)"/>
    <property type="match status" value="1"/>
</dbReference>
<proteinExistence type="predicted"/>
<sequence length="167" mass="18987">MIRKTRVEDIEGIYTLYRRVARIPGGLARYEDEITKDYIEGVIKSSMERGLSLVVDIEGRIAGELHAYRPGLRVFDHVLSDLTICIDPDLQGRGLGRELFEEYLKRVEVEMEEISRVELIARESNRGAIEFYRSLGFVVEGSFAGRIRGVDGELEADIPMAHTIKDL</sequence>
<accession>A0A9W6LMC9</accession>
<evidence type="ECO:0000313" key="3">
    <source>
        <dbReference type="Proteomes" id="UP001144471"/>
    </source>
</evidence>
<protein>
    <submittedName>
        <fullName evidence="2">N-acetyltransferase</fullName>
    </submittedName>
</protein>
<reference evidence="2" key="1">
    <citation type="submission" date="2022-12" db="EMBL/GenBank/DDBJ databases">
        <title>Reference genome sequencing for broad-spectrum identification of bacterial and archaeal isolates by mass spectrometry.</title>
        <authorList>
            <person name="Sekiguchi Y."/>
            <person name="Tourlousse D.M."/>
        </authorList>
    </citation>
    <scope>NUCLEOTIDE SEQUENCE</scope>
    <source>
        <strain evidence="2">10succ1</strain>
    </source>
</reference>
<dbReference type="Proteomes" id="UP001144471">
    <property type="component" value="Unassembled WGS sequence"/>
</dbReference>